<dbReference type="RefSeq" id="XP_024708845.1">
    <property type="nucleotide sequence ID" value="XM_024852151.1"/>
</dbReference>
<keyword evidence="2" id="KW-1185">Reference proteome</keyword>
<gene>
    <name evidence="1" type="ORF">P170DRAFT_463198</name>
</gene>
<name>A0A2I2GKX5_9EURO</name>
<accession>A0A2I2GKX5</accession>
<evidence type="ECO:0000313" key="2">
    <source>
        <dbReference type="Proteomes" id="UP000234275"/>
    </source>
</evidence>
<dbReference type="GeneID" id="36559849"/>
<dbReference type="Proteomes" id="UP000234275">
    <property type="component" value="Unassembled WGS sequence"/>
</dbReference>
<dbReference type="OrthoDB" id="5421247at2759"/>
<evidence type="ECO:0000313" key="1">
    <source>
        <dbReference type="EMBL" id="PLB53543.1"/>
    </source>
</evidence>
<comment type="caution">
    <text evidence="1">The sequence shown here is derived from an EMBL/GenBank/DDBJ whole genome shotgun (WGS) entry which is preliminary data.</text>
</comment>
<dbReference type="VEuPathDB" id="FungiDB:P170DRAFT_463198"/>
<reference evidence="1 2" key="1">
    <citation type="submission" date="2016-12" db="EMBL/GenBank/DDBJ databases">
        <title>The genomes of Aspergillus section Nigri reveals drivers in fungal speciation.</title>
        <authorList>
            <consortium name="DOE Joint Genome Institute"/>
            <person name="Vesth T.C."/>
            <person name="Nybo J."/>
            <person name="Theobald S."/>
            <person name="Brandl J."/>
            <person name="Frisvad J.C."/>
            <person name="Nielsen K.F."/>
            <person name="Lyhne E.K."/>
            <person name="Kogle M.E."/>
            <person name="Kuo A."/>
            <person name="Riley R."/>
            <person name="Clum A."/>
            <person name="Nolan M."/>
            <person name="Lipzen A."/>
            <person name="Salamov A."/>
            <person name="Henrissat B."/>
            <person name="Wiebenga A."/>
            <person name="De Vries R.P."/>
            <person name="Grigoriev I.V."/>
            <person name="Mortensen U.H."/>
            <person name="Andersen M.R."/>
            <person name="Baker S.E."/>
        </authorList>
    </citation>
    <scope>NUCLEOTIDE SEQUENCE [LARGE SCALE GENOMIC DNA]</scope>
    <source>
        <strain evidence="1 2">IBT 23096</strain>
    </source>
</reference>
<proteinExistence type="predicted"/>
<organism evidence="1 2">
    <name type="scientific">Aspergillus steynii IBT 23096</name>
    <dbReference type="NCBI Taxonomy" id="1392250"/>
    <lineage>
        <taxon>Eukaryota</taxon>
        <taxon>Fungi</taxon>
        <taxon>Dikarya</taxon>
        <taxon>Ascomycota</taxon>
        <taxon>Pezizomycotina</taxon>
        <taxon>Eurotiomycetes</taxon>
        <taxon>Eurotiomycetidae</taxon>
        <taxon>Eurotiales</taxon>
        <taxon>Aspergillaceae</taxon>
        <taxon>Aspergillus</taxon>
        <taxon>Aspergillus subgen. Circumdati</taxon>
    </lineage>
</organism>
<dbReference type="EMBL" id="MSFO01000002">
    <property type="protein sequence ID" value="PLB53543.1"/>
    <property type="molecule type" value="Genomic_DNA"/>
</dbReference>
<dbReference type="AlphaFoldDB" id="A0A2I2GKX5"/>
<protein>
    <submittedName>
        <fullName evidence="1">Uncharacterized protein</fullName>
    </submittedName>
</protein>
<sequence>MSHDNFRETKDLDVAISPGHLARTVREALLANHGDSFITFTDPMVFVTADGQTQVDIVSVDNLEYPLAGMPLISGVLPQQLQIATAAELAVLKAYSCGSRYSLDKNVKDARDVASMLQWLAAHGQALNADQRRRVRFQGRWLRKYATDVNWDAALP</sequence>